<feature type="transmembrane region" description="Helical" evidence="2">
    <location>
        <begin position="12"/>
        <end position="36"/>
    </location>
</feature>
<keyword evidence="2" id="KW-1133">Transmembrane helix</keyword>
<dbReference type="Proteomes" id="UP000515908">
    <property type="component" value="Chromosome 01"/>
</dbReference>
<keyword evidence="2" id="KW-0812">Transmembrane</keyword>
<protein>
    <submittedName>
        <fullName evidence="3">Uncharacterized protein</fullName>
    </submittedName>
</protein>
<dbReference type="AlphaFoldDB" id="A0A7G2C5X0"/>
<feature type="region of interest" description="Disordered" evidence="1">
    <location>
        <begin position="167"/>
        <end position="192"/>
    </location>
</feature>
<organism evidence="3 4">
    <name type="scientific">Angomonas deanei</name>
    <dbReference type="NCBI Taxonomy" id="59799"/>
    <lineage>
        <taxon>Eukaryota</taxon>
        <taxon>Discoba</taxon>
        <taxon>Euglenozoa</taxon>
        <taxon>Kinetoplastea</taxon>
        <taxon>Metakinetoplastina</taxon>
        <taxon>Trypanosomatida</taxon>
        <taxon>Trypanosomatidae</taxon>
        <taxon>Strigomonadinae</taxon>
        <taxon>Angomonas</taxon>
    </lineage>
</organism>
<evidence type="ECO:0000256" key="1">
    <source>
        <dbReference type="SAM" id="MobiDB-lite"/>
    </source>
</evidence>
<evidence type="ECO:0000313" key="3">
    <source>
        <dbReference type="EMBL" id="CAD2213272.1"/>
    </source>
</evidence>
<keyword evidence="2" id="KW-0472">Membrane</keyword>
<feature type="transmembrane region" description="Helical" evidence="2">
    <location>
        <begin position="128"/>
        <end position="149"/>
    </location>
</feature>
<proteinExistence type="predicted"/>
<gene>
    <name evidence="3" type="ORF">ADEAN_000071300</name>
</gene>
<feature type="transmembrane region" description="Helical" evidence="2">
    <location>
        <begin position="48"/>
        <end position="74"/>
    </location>
</feature>
<name>A0A7G2C5X0_9TRYP</name>
<sequence>MLEYLYLPQLTLLPLALIVLYLSAVVITVVNTGVYFQKPPQKAFYGDALCAAHLAFCIIGTAVFFCFSSAMWLWSAKYALSRSDRTWRLCVGLWAIYFFKDLPQLVIETVAITKIGIDDAYPFQLVAFFYQAVFFALSTMGTSATYAWYVAGALERDFGSATVPEDFFRKDPTPSEPTTPPPRMLHEGETHSPFTENPSAGIAFVDAAADFNNRYDDALQYLDGPRIQSVSPDSKYAAPPTVI</sequence>
<evidence type="ECO:0000313" key="4">
    <source>
        <dbReference type="Proteomes" id="UP000515908"/>
    </source>
</evidence>
<feature type="compositionally biased region" description="Pro residues" evidence="1">
    <location>
        <begin position="174"/>
        <end position="183"/>
    </location>
</feature>
<keyword evidence="4" id="KW-1185">Reference proteome</keyword>
<dbReference type="VEuPathDB" id="TriTrypDB:ADEAN_000071300"/>
<dbReference type="OrthoDB" id="270424at2759"/>
<dbReference type="EMBL" id="LR877145">
    <property type="protein sequence ID" value="CAD2213272.1"/>
    <property type="molecule type" value="Genomic_DNA"/>
</dbReference>
<evidence type="ECO:0000256" key="2">
    <source>
        <dbReference type="SAM" id="Phobius"/>
    </source>
</evidence>
<reference evidence="3 4" key="1">
    <citation type="submission" date="2020-08" db="EMBL/GenBank/DDBJ databases">
        <authorList>
            <person name="Newling K."/>
            <person name="Davey J."/>
            <person name="Forrester S."/>
        </authorList>
    </citation>
    <scope>NUCLEOTIDE SEQUENCE [LARGE SCALE GENOMIC DNA]</scope>
    <source>
        <strain evidence="4">Crithidia deanei Carvalho (ATCC PRA-265)</strain>
    </source>
</reference>
<accession>A0A7G2C5X0</accession>